<evidence type="ECO:0008006" key="3">
    <source>
        <dbReference type="Google" id="ProtNLM"/>
    </source>
</evidence>
<dbReference type="EMBL" id="FRCL01000001">
    <property type="protein sequence ID" value="SHL84951.1"/>
    <property type="molecule type" value="Genomic_DNA"/>
</dbReference>
<dbReference type="Proteomes" id="UP000184092">
    <property type="component" value="Unassembled WGS sequence"/>
</dbReference>
<dbReference type="RefSeq" id="WP_167365543.1">
    <property type="nucleotide sequence ID" value="NZ_FRCL01000001.1"/>
</dbReference>
<sequence>MKNTIYILITLVLLSSCGPHRMKCGARGICKSSEKQTSEKPKKTATIKV</sequence>
<proteinExistence type="predicted"/>
<dbReference type="STRING" id="178356.SAMN05216269_101290"/>
<gene>
    <name evidence="1" type="ORF">SAMN05216269_101290</name>
</gene>
<organism evidence="1 2">
    <name type="scientific">Flavobacterium xinjiangense</name>
    <dbReference type="NCBI Taxonomy" id="178356"/>
    <lineage>
        <taxon>Bacteria</taxon>
        <taxon>Pseudomonadati</taxon>
        <taxon>Bacteroidota</taxon>
        <taxon>Flavobacteriia</taxon>
        <taxon>Flavobacteriales</taxon>
        <taxon>Flavobacteriaceae</taxon>
        <taxon>Flavobacterium</taxon>
    </lineage>
</organism>
<protein>
    <recommendedName>
        <fullName evidence="3">Lipoprotein</fullName>
    </recommendedName>
</protein>
<reference evidence="2" key="1">
    <citation type="submission" date="2016-11" db="EMBL/GenBank/DDBJ databases">
        <authorList>
            <person name="Varghese N."/>
            <person name="Submissions S."/>
        </authorList>
    </citation>
    <scope>NUCLEOTIDE SEQUENCE [LARGE SCALE GENOMIC DNA]</scope>
    <source>
        <strain evidence="2">CGMCC 1.2749</strain>
    </source>
</reference>
<dbReference type="AlphaFoldDB" id="A0A1M7DZK9"/>
<evidence type="ECO:0000313" key="2">
    <source>
        <dbReference type="Proteomes" id="UP000184092"/>
    </source>
</evidence>
<dbReference type="PROSITE" id="PS51257">
    <property type="entry name" value="PROKAR_LIPOPROTEIN"/>
    <property type="match status" value="1"/>
</dbReference>
<evidence type="ECO:0000313" key="1">
    <source>
        <dbReference type="EMBL" id="SHL84951.1"/>
    </source>
</evidence>
<accession>A0A1M7DZK9</accession>
<keyword evidence="2" id="KW-1185">Reference proteome</keyword>
<name>A0A1M7DZK9_9FLAO</name>